<keyword evidence="3" id="KW-1185">Reference proteome</keyword>
<evidence type="ECO:0000313" key="2">
    <source>
        <dbReference type="EMBL" id="AJD20187.1"/>
    </source>
</evidence>
<dbReference type="EMBL" id="KM610234">
    <property type="protein sequence ID" value="AJD20187.1"/>
    <property type="molecule type" value="Genomic_DNA"/>
</dbReference>
<accession>A0A0B4VG35</accession>
<feature type="transmembrane region" description="Helical" evidence="1">
    <location>
        <begin position="6"/>
        <end position="32"/>
    </location>
</feature>
<dbReference type="GeneID" id="22921841"/>
<keyword evidence="1" id="KW-1133">Transmembrane helix</keyword>
<organism evidence="2 3">
    <name type="scientific">Tipula oleracea nudivirus</name>
    <dbReference type="NCBI Taxonomy" id="1546257"/>
    <lineage>
        <taxon>Viruses</taxon>
        <taxon>Viruses incertae sedis</taxon>
        <taxon>Naldaviricetes</taxon>
        <taxon>Lefavirales</taxon>
        <taxon>Nudiviridae</taxon>
        <taxon>Deltanudivirus</taxon>
        <taxon>Deltanudivirus tipoleraceae</taxon>
    </lineage>
</organism>
<sequence>MFINSLIFSIVLALIVVIVLIIYVIVLIYPMITYYGDSFLTYRNQYNIKTNFYKGSFFTISIVDSIKLMYYLWYSEQNI</sequence>
<evidence type="ECO:0000256" key="1">
    <source>
        <dbReference type="SAM" id="Phobius"/>
    </source>
</evidence>
<reference evidence="2 3" key="1">
    <citation type="journal article" date="2015" name="J. Virol.">
        <title>The genome of the nucleopolyhedrosis-causing virus from Tipula oleracea sheds new light on the Nudiviridae family.</title>
        <authorList>
            <person name="Bezier A."/>
            <person name="Theze J."/>
            <person name="Gavory F."/>
            <person name="Gaillard J."/>
            <person name="Poulain J."/>
            <person name="Drezen J.M."/>
            <person name="Herniou E.A."/>
        </authorList>
    </citation>
    <scope>NUCLEOTIDE SEQUENCE [LARGE SCALE GENOMIC DNA]</scope>
    <source>
        <strain evidence="2">35</strain>
    </source>
</reference>
<dbReference type="RefSeq" id="YP_009116774.1">
    <property type="nucleotide sequence ID" value="NC_026242.1"/>
</dbReference>
<dbReference type="Proteomes" id="UP000201058">
    <property type="component" value="Segment"/>
</dbReference>
<gene>
    <name evidence="2" type="ORF">TONV_127</name>
</gene>
<proteinExistence type="predicted"/>
<keyword evidence="1" id="KW-0812">Transmembrane</keyword>
<evidence type="ECO:0000313" key="3">
    <source>
        <dbReference type="Proteomes" id="UP000201058"/>
    </source>
</evidence>
<dbReference type="KEGG" id="vg:22921841"/>
<keyword evidence="1" id="KW-0472">Membrane</keyword>
<protein>
    <submittedName>
        <fullName evidence="2">Uncharacterized protein</fullName>
    </submittedName>
</protein>
<name>A0A0B4VG35_9VIRU</name>
<feature type="transmembrane region" description="Helical" evidence="1">
    <location>
        <begin position="52"/>
        <end position="73"/>
    </location>
</feature>